<keyword evidence="4 7" id="KW-0560">Oxidoreductase</keyword>
<dbReference type="RefSeq" id="WP_013674864.1">
    <property type="nucleotide sequence ID" value="NC_015312.1"/>
</dbReference>
<keyword evidence="6 7" id="KW-0503">Monooxygenase</keyword>
<keyword evidence="5 7" id="KW-0408">Iron</keyword>
<keyword evidence="3 7" id="KW-0479">Metal-binding</keyword>
<dbReference type="PROSITE" id="PS00086">
    <property type="entry name" value="CYTOCHROME_P450"/>
    <property type="match status" value="1"/>
</dbReference>
<evidence type="ECO:0000256" key="6">
    <source>
        <dbReference type="ARBA" id="ARBA00023033"/>
    </source>
</evidence>
<dbReference type="InterPro" id="IPR036396">
    <property type="entry name" value="Cyt_P450_sf"/>
</dbReference>
<evidence type="ECO:0000313" key="8">
    <source>
        <dbReference type="EMBL" id="AEA24940.1"/>
    </source>
</evidence>
<reference evidence="8 9" key="1">
    <citation type="journal article" date="2011" name="J. Bacteriol.">
        <title>Genome sequence of the 1,4-dioxane-degrading Pseudonocardia dioxanivorans strain CB1190.</title>
        <authorList>
            <person name="Sales C.M."/>
            <person name="Mahendra S."/>
            <person name="Grostern A."/>
            <person name="Parales R.E."/>
            <person name="Goodwin L.A."/>
            <person name="Woyke T."/>
            <person name="Nolan M."/>
            <person name="Lapidus A."/>
            <person name="Chertkov O."/>
            <person name="Ovchinnikova G."/>
            <person name="Sczyrba A."/>
            <person name="Alvarez-Cohen L."/>
        </authorList>
    </citation>
    <scope>NUCLEOTIDE SEQUENCE [LARGE SCALE GENOMIC DNA]</scope>
    <source>
        <strain evidence="9">ATCC 55486 / DSM 44775 / JCM 13855 / CB1190</strain>
    </source>
</reference>
<evidence type="ECO:0000313" key="9">
    <source>
        <dbReference type="Proteomes" id="UP000007809"/>
    </source>
</evidence>
<gene>
    <name evidence="8" type="ordered locus">Psed_2740</name>
</gene>
<dbReference type="InterPro" id="IPR001128">
    <property type="entry name" value="Cyt_P450"/>
</dbReference>
<dbReference type="Proteomes" id="UP000007809">
    <property type="component" value="Chromosome"/>
</dbReference>
<dbReference type="PANTHER" id="PTHR46696:SF1">
    <property type="entry name" value="CYTOCHROME P450 YJIB-RELATED"/>
    <property type="match status" value="1"/>
</dbReference>
<protein>
    <submittedName>
        <fullName evidence="8">Linalool 8-monooxygenase</fullName>
        <ecNumber evidence="8">1.14.99.28</ecNumber>
    </submittedName>
</protein>
<dbReference type="FunFam" id="1.10.630.10:FF:000018">
    <property type="entry name" value="Cytochrome P450 monooxygenase"/>
    <property type="match status" value="1"/>
</dbReference>
<dbReference type="HOGENOM" id="CLU_033716_1_0_11"/>
<dbReference type="SUPFAM" id="SSF48264">
    <property type="entry name" value="Cytochrome P450"/>
    <property type="match status" value="1"/>
</dbReference>
<dbReference type="PRINTS" id="PR00359">
    <property type="entry name" value="BP450"/>
</dbReference>
<evidence type="ECO:0000256" key="4">
    <source>
        <dbReference type="ARBA" id="ARBA00023002"/>
    </source>
</evidence>
<dbReference type="SMR" id="F4CJI8"/>
<accession>F4CJI8</accession>
<dbReference type="EC" id="1.14.99.28" evidence="8"/>
<proteinExistence type="inferred from homology"/>
<dbReference type="Gene3D" id="1.10.630.10">
    <property type="entry name" value="Cytochrome P450"/>
    <property type="match status" value="1"/>
</dbReference>
<keyword evidence="2 7" id="KW-0349">Heme</keyword>
<evidence type="ECO:0000256" key="7">
    <source>
        <dbReference type="RuleBase" id="RU000461"/>
    </source>
</evidence>
<dbReference type="InterPro" id="IPR002397">
    <property type="entry name" value="Cyt_P450_B"/>
</dbReference>
<name>F4CJI8_PSEUX</name>
<evidence type="ECO:0000256" key="2">
    <source>
        <dbReference type="ARBA" id="ARBA00022617"/>
    </source>
</evidence>
<dbReference type="GO" id="GO:0020037">
    <property type="term" value="F:heme binding"/>
    <property type="evidence" value="ECO:0007669"/>
    <property type="project" value="InterPro"/>
</dbReference>
<dbReference type="EMBL" id="CP002593">
    <property type="protein sequence ID" value="AEA24940.1"/>
    <property type="molecule type" value="Genomic_DNA"/>
</dbReference>
<dbReference type="eggNOG" id="COG2124">
    <property type="taxonomic scope" value="Bacteria"/>
</dbReference>
<dbReference type="GO" id="GO:0004497">
    <property type="term" value="F:monooxygenase activity"/>
    <property type="evidence" value="ECO:0007669"/>
    <property type="project" value="UniProtKB-KW"/>
</dbReference>
<dbReference type="GO" id="GO:0016705">
    <property type="term" value="F:oxidoreductase activity, acting on paired donors, with incorporation or reduction of molecular oxygen"/>
    <property type="evidence" value="ECO:0007669"/>
    <property type="project" value="InterPro"/>
</dbReference>
<dbReference type="STRING" id="675635.Psed_2740"/>
<dbReference type="Pfam" id="PF00067">
    <property type="entry name" value="p450"/>
    <property type="match status" value="1"/>
</dbReference>
<dbReference type="KEGG" id="pdx:Psed_2740"/>
<evidence type="ECO:0000256" key="3">
    <source>
        <dbReference type="ARBA" id="ARBA00022723"/>
    </source>
</evidence>
<dbReference type="AlphaFoldDB" id="F4CJI8"/>
<sequence length="420" mass="45575">MGAMTATTTAGAQDLPAVFDGEFWADPYPAYAALRERAPVRRLDLPGGPVWLVTRYDDVRTAFTDPRFAKDWRWTLPPEQRADAPSTPMMILMDPPDHTRLRKLVSRSFTARRMAGLRPRVEEIAAELVADLPAEGTVDLIARYAFLLPVRVICELLGVPAQDRDEFSAWSATMVDDAPQEAKGEASAKMGAYLGELAARKAAEPGDDLLSALVAVSADDDDRLSGEELVAMGMLLLIAGHETTVNLIGNALLGLLTHDDQLTLLRERPELTKGAVEEFLRWDSPVGTAPVRFTTEDVEVAGTTIPGGSVVMLGIGAANRDPDRFPDADRLDVARDATGHVAFGHGLHFCLGAQLARIEGEVALRTLLDRYPSLTLAADVDDLVYRRSTLIRGLTTLPVDLGGGQLTGARRPSRRGPRPR</sequence>
<dbReference type="PANTHER" id="PTHR46696">
    <property type="entry name" value="P450, PUTATIVE (EUROFUNG)-RELATED"/>
    <property type="match status" value="1"/>
</dbReference>
<dbReference type="GO" id="GO:0005506">
    <property type="term" value="F:iron ion binding"/>
    <property type="evidence" value="ECO:0007669"/>
    <property type="project" value="InterPro"/>
</dbReference>
<keyword evidence="9" id="KW-1185">Reference proteome</keyword>
<dbReference type="InterPro" id="IPR017972">
    <property type="entry name" value="Cyt_P450_CS"/>
</dbReference>
<evidence type="ECO:0000256" key="1">
    <source>
        <dbReference type="ARBA" id="ARBA00010617"/>
    </source>
</evidence>
<comment type="similarity">
    <text evidence="1 7">Belongs to the cytochrome P450 family.</text>
</comment>
<organism evidence="8 9">
    <name type="scientific">Pseudonocardia dioxanivorans (strain ATCC 55486 / DSM 44775 / JCM 13855 / CB1190)</name>
    <dbReference type="NCBI Taxonomy" id="675635"/>
    <lineage>
        <taxon>Bacteria</taxon>
        <taxon>Bacillati</taxon>
        <taxon>Actinomycetota</taxon>
        <taxon>Actinomycetes</taxon>
        <taxon>Pseudonocardiales</taxon>
        <taxon>Pseudonocardiaceae</taxon>
        <taxon>Pseudonocardia</taxon>
    </lineage>
</organism>
<evidence type="ECO:0000256" key="5">
    <source>
        <dbReference type="ARBA" id="ARBA00023004"/>
    </source>
</evidence>
<dbReference type="CDD" id="cd11029">
    <property type="entry name" value="CYP107-like"/>
    <property type="match status" value="1"/>
</dbReference>